<dbReference type="EMBL" id="CP001720">
    <property type="protein sequence ID" value="ACV63180.1"/>
    <property type="molecule type" value="Genomic_DNA"/>
</dbReference>
<proteinExistence type="predicted"/>
<dbReference type="KEGG" id="dae:Dtox_2369"/>
<protein>
    <submittedName>
        <fullName evidence="2">Uncharacterized protein</fullName>
    </submittedName>
</protein>
<sequence length="93" mass="10503">MYRFKIGFIAVIESVVFLTGSFILISILGFLLAIILKNSFVPYFLLSCWSIVGLLVLAALAKALWEGKRFIEIFDRFDDKEENSGVARVYSGM</sequence>
<gene>
    <name evidence="2" type="ordered locus">Dtox_2369</name>
</gene>
<dbReference type="RefSeq" id="WP_015757881.1">
    <property type="nucleotide sequence ID" value="NC_013216.1"/>
</dbReference>
<name>C8W0C5_DESAS</name>
<dbReference type="Proteomes" id="UP000002217">
    <property type="component" value="Chromosome"/>
</dbReference>
<feature type="transmembrane region" description="Helical" evidence="1">
    <location>
        <begin position="7"/>
        <end position="34"/>
    </location>
</feature>
<feature type="transmembrane region" description="Helical" evidence="1">
    <location>
        <begin position="40"/>
        <end position="61"/>
    </location>
</feature>
<dbReference type="AlphaFoldDB" id="C8W0C5"/>
<evidence type="ECO:0000313" key="2">
    <source>
        <dbReference type="EMBL" id="ACV63180.1"/>
    </source>
</evidence>
<reference evidence="2 3" key="1">
    <citation type="journal article" date="2009" name="Stand. Genomic Sci.">
        <title>Complete genome sequence of Desulfotomaculum acetoxidans type strain (5575).</title>
        <authorList>
            <person name="Spring S."/>
            <person name="Lapidus A."/>
            <person name="Schroder M."/>
            <person name="Gleim D."/>
            <person name="Sims D."/>
            <person name="Meincke L."/>
            <person name="Glavina Del Rio T."/>
            <person name="Tice H."/>
            <person name="Copeland A."/>
            <person name="Cheng J.F."/>
            <person name="Lucas S."/>
            <person name="Chen F."/>
            <person name="Nolan M."/>
            <person name="Bruce D."/>
            <person name="Goodwin L."/>
            <person name="Pitluck S."/>
            <person name="Ivanova N."/>
            <person name="Mavromatis K."/>
            <person name="Mikhailova N."/>
            <person name="Pati A."/>
            <person name="Chen A."/>
            <person name="Palaniappan K."/>
            <person name="Land M."/>
            <person name="Hauser L."/>
            <person name="Chang Y.J."/>
            <person name="Jeffries C.D."/>
            <person name="Chain P."/>
            <person name="Saunders E."/>
            <person name="Brettin T."/>
            <person name="Detter J.C."/>
            <person name="Goker M."/>
            <person name="Bristow J."/>
            <person name="Eisen J.A."/>
            <person name="Markowitz V."/>
            <person name="Hugenholtz P."/>
            <person name="Kyrpides N.C."/>
            <person name="Klenk H.P."/>
            <person name="Han C."/>
        </authorList>
    </citation>
    <scope>NUCLEOTIDE SEQUENCE [LARGE SCALE GENOMIC DNA]</scope>
    <source>
        <strain evidence="3">ATCC 49208 / DSM 771 / VKM B-1644</strain>
    </source>
</reference>
<organism evidence="2 3">
    <name type="scientific">Desulfofarcimen acetoxidans (strain ATCC 49208 / DSM 771 / KCTC 5769 / VKM B-1644 / 5575)</name>
    <name type="common">Desulfotomaculum acetoxidans</name>
    <dbReference type="NCBI Taxonomy" id="485916"/>
    <lineage>
        <taxon>Bacteria</taxon>
        <taxon>Bacillati</taxon>
        <taxon>Bacillota</taxon>
        <taxon>Clostridia</taxon>
        <taxon>Eubacteriales</taxon>
        <taxon>Peptococcaceae</taxon>
        <taxon>Desulfofarcimen</taxon>
    </lineage>
</organism>
<keyword evidence="1" id="KW-1133">Transmembrane helix</keyword>
<keyword evidence="1" id="KW-0472">Membrane</keyword>
<dbReference type="HOGENOM" id="CLU_2394898_0_0_9"/>
<evidence type="ECO:0000256" key="1">
    <source>
        <dbReference type="SAM" id="Phobius"/>
    </source>
</evidence>
<keyword evidence="1" id="KW-0812">Transmembrane</keyword>
<accession>C8W0C5</accession>
<keyword evidence="3" id="KW-1185">Reference proteome</keyword>
<evidence type="ECO:0000313" key="3">
    <source>
        <dbReference type="Proteomes" id="UP000002217"/>
    </source>
</evidence>